<proteinExistence type="predicted"/>
<organism evidence="1">
    <name type="scientific">Lepeophtheirus salmonis</name>
    <name type="common">Salmon louse</name>
    <name type="synonym">Caligus salmonis</name>
    <dbReference type="NCBI Taxonomy" id="72036"/>
    <lineage>
        <taxon>Eukaryota</taxon>
        <taxon>Metazoa</taxon>
        <taxon>Ecdysozoa</taxon>
        <taxon>Arthropoda</taxon>
        <taxon>Crustacea</taxon>
        <taxon>Multicrustacea</taxon>
        <taxon>Hexanauplia</taxon>
        <taxon>Copepoda</taxon>
        <taxon>Siphonostomatoida</taxon>
        <taxon>Caligidae</taxon>
        <taxon>Lepeophtheirus</taxon>
    </lineage>
</organism>
<dbReference type="EMBL" id="HACA01020528">
    <property type="protein sequence ID" value="CDW37889.1"/>
    <property type="molecule type" value="Transcribed_RNA"/>
</dbReference>
<reference evidence="1" key="1">
    <citation type="submission" date="2014-05" db="EMBL/GenBank/DDBJ databases">
        <authorList>
            <person name="Chronopoulou M."/>
        </authorList>
    </citation>
    <scope>NUCLEOTIDE SEQUENCE</scope>
    <source>
        <tissue evidence="1">Whole organism</tissue>
    </source>
</reference>
<name>A0A0K2UI17_LEPSM</name>
<dbReference type="AlphaFoldDB" id="A0A0K2UI17"/>
<sequence length="63" mass="7324">MHLVIIPGNERLRQIKIRCRWSQSRLGVSSLNKTTTSGSFFLSLFRRIFDLGRHFSLFTGLRA</sequence>
<evidence type="ECO:0000313" key="1">
    <source>
        <dbReference type="EMBL" id="CDW37889.1"/>
    </source>
</evidence>
<protein>
    <submittedName>
        <fullName evidence="1">Uncharacterized protein</fullName>
    </submittedName>
</protein>
<accession>A0A0K2UI17</accession>